<dbReference type="SUPFAM" id="SSF52540">
    <property type="entry name" value="P-loop containing nucleoside triphosphate hydrolases"/>
    <property type="match status" value="1"/>
</dbReference>
<proteinExistence type="inferred from homology"/>
<dbReference type="InterPro" id="IPR027417">
    <property type="entry name" value="P-loop_NTPase"/>
</dbReference>
<dbReference type="GO" id="GO:0036430">
    <property type="term" value="F:CMP kinase activity"/>
    <property type="evidence" value="ECO:0007669"/>
    <property type="project" value="RHEA"/>
</dbReference>
<dbReference type="GO" id="GO:0005524">
    <property type="term" value="F:ATP binding"/>
    <property type="evidence" value="ECO:0007669"/>
    <property type="project" value="UniProtKB-UniRule"/>
</dbReference>
<organism evidence="10 11">
    <name type="scientific">Mesomycoplasma neurolyticum</name>
    <dbReference type="NCBI Taxonomy" id="2120"/>
    <lineage>
        <taxon>Bacteria</taxon>
        <taxon>Bacillati</taxon>
        <taxon>Mycoplasmatota</taxon>
        <taxon>Mycoplasmoidales</taxon>
        <taxon>Metamycoplasmataceae</taxon>
        <taxon>Mesomycoplasma</taxon>
    </lineage>
</organism>
<keyword evidence="3 8" id="KW-0547">Nucleotide-binding</keyword>
<dbReference type="EMBL" id="LR214951">
    <property type="protein sequence ID" value="VEU59710.1"/>
    <property type="molecule type" value="Genomic_DNA"/>
</dbReference>
<name>A0A449A5Z9_9BACT</name>
<dbReference type="NCBIfam" id="TIGR00017">
    <property type="entry name" value="cmk"/>
    <property type="match status" value="1"/>
</dbReference>
<evidence type="ECO:0000256" key="5">
    <source>
        <dbReference type="ARBA" id="ARBA00022840"/>
    </source>
</evidence>
<dbReference type="EC" id="2.7.4.25" evidence="8"/>
<comment type="subcellular location">
    <subcellularLocation>
        <location evidence="8">Cytoplasm</location>
    </subcellularLocation>
</comment>
<sequence>MTKINVAIDGPSGAGKSSISSEIAKKYNLTFVNTGTFYRTIAFYFYLKYGNDLNILKDKDTVLKQWKMEYITLEKDGTILLNGFDYSTRLRNDFISRGASIIGTHKEIRKQIVDFLQMYSKKEKGFIMEGRDTTFSILPHAELKIFLWASPEIRAKRRVKQNKELNISEDYEKVLEAIKQRDFLDENRKIDPLHQTEDSILVDSTNMTMSEVIEFISNLIEEKINVK</sequence>
<dbReference type="Gene3D" id="3.40.50.300">
    <property type="entry name" value="P-loop containing nucleotide triphosphate hydrolases"/>
    <property type="match status" value="1"/>
</dbReference>
<dbReference type="InterPro" id="IPR003136">
    <property type="entry name" value="Cytidylate_kin"/>
</dbReference>
<evidence type="ECO:0000256" key="6">
    <source>
        <dbReference type="ARBA" id="ARBA00047615"/>
    </source>
</evidence>
<evidence type="ECO:0000256" key="7">
    <source>
        <dbReference type="ARBA" id="ARBA00048478"/>
    </source>
</evidence>
<evidence type="ECO:0000259" key="9">
    <source>
        <dbReference type="Pfam" id="PF02224"/>
    </source>
</evidence>
<dbReference type="KEGG" id="mnu:NCTC10166_00692"/>
<evidence type="ECO:0000256" key="1">
    <source>
        <dbReference type="ARBA" id="ARBA00009427"/>
    </source>
</evidence>
<dbReference type="OrthoDB" id="9807434at2"/>
<evidence type="ECO:0000256" key="2">
    <source>
        <dbReference type="ARBA" id="ARBA00022679"/>
    </source>
</evidence>
<dbReference type="GO" id="GO:0006220">
    <property type="term" value="P:pyrimidine nucleotide metabolic process"/>
    <property type="evidence" value="ECO:0007669"/>
    <property type="project" value="UniProtKB-UniRule"/>
</dbReference>
<comment type="catalytic activity">
    <reaction evidence="7 8">
        <text>CMP + ATP = CDP + ADP</text>
        <dbReference type="Rhea" id="RHEA:11600"/>
        <dbReference type="ChEBI" id="CHEBI:30616"/>
        <dbReference type="ChEBI" id="CHEBI:58069"/>
        <dbReference type="ChEBI" id="CHEBI:60377"/>
        <dbReference type="ChEBI" id="CHEBI:456216"/>
        <dbReference type="EC" id="2.7.4.25"/>
    </reaction>
</comment>
<evidence type="ECO:0000313" key="11">
    <source>
        <dbReference type="Proteomes" id="UP000289440"/>
    </source>
</evidence>
<evidence type="ECO:0000256" key="4">
    <source>
        <dbReference type="ARBA" id="ARBA00022777"/>
    </source>
</evidence>
<evidence type="ECO:0000256" key="3">
    <source>
        <dbReference type="ARBA" id="ARBA00022741"/>
    </source>
</evidence>
<keyword evidence="2 8" id="KW-0808">Transferase</keyword>
<gene>
    <name evidence="8 10" type="primary">cmk</name>
    <name evidence="10" type="ORF">NCTC10166_00692</name>
</gene>
<dbReference type="RefSeq" id="WP_129720081.1">
    <property type="nucleotide sequence ID" value="NZ_LR214951.1"/>
</dbReference>
<feature type="domain" description="Cytidylate kinase" evidence="9">
    <location>
        <begin position="6"/>
        <end position="221"/>
    </location>
</feature>
<comment type="similarity">
    <text evidence="1 8">Belongs to the cytidylate kinase family. Type 1 subfamily.</text>
</comment>
<dbReference type="Proteomes" id="UP000289440">
    <property type="component" value="Chromosome"/>
</dbReference>
<dbReference type="HAMAP" id="MF_00238">
    <property type="entry name" value="Cytidyl_kinase_type1"/>
    <property type="match status" value="1"/>
</dbReference>
<dbReference type="AlphaFoldDB" id="A0A449A5Z9"/>
<accession>A0A449A5Z9</accession>
<keyword evidence="4 8" id="KW-0418">Kinase</keyword>
<dbReference type="Pfam" id="PF02224">
    <property type="entry name" value="Cytidylate_kin"/>
    <property type="match status" value="1"/>
</dbReference>
<keyword evidence="5 8" id="KW-0067">ATP-binding</keyword>
<dbReference type="InterPro" id="IPR011994">
    <property type="entry name" value="Cytidylate_kinase_dom"/>
</dbReference>
<reference evidence="10 11" key="1">
    <citation type="submission" date="2019-01" db="EMBL/GenBank/DDBJ databases">
        <authorList>
            <consortium name="Pathogen Informatics"/>
        </authorList>
    </citation>
    <scope>NUCLEOTIDE SEQUENCE [LARGE SCALE GENOMIC DNA]</scope>
    <source>
        <strain evidence="10 11">NCTC10166</strain>
    </source>
</reference>
<protein>
    <recommendedName>
        <fullName evidence="8">Cytidylate kinase</fullName>
        <shortName evidence="8">CK</shortName>
        <ecNumber evidence="8">2.7.4.25</ecNumber>
    </recommendedName>
    <alternativeName>
        <fullName evidence="8">Cytidine monophosphate kinase</fullName>
        <shortName evidence="8">CMP kinase</shortName>
    </alternativeName>
</protein>
<keyword evidence="11" id="KW-1185">Reference proteome</keyword>
<evidence type="ECO:0000313" key="10">
    <source>
        <dbReference type="EMBL" id="VEU59710.1"/>
    </source>
</evidence>
<dbReference type="CDD" id="cd02020">
    <property type="entry name" value="CMPK"/>
    <property type="match status" value="1"/>
</dbReference>
<dbReference type="GO" id="GO:0005737">
    <property type="term" value="C:cytoplasm"/>
    <property type="evidence" value="ECO:0007669"/>
    <property type="project" value="UniProtKB-SubCell"/>
</dbReference>
<feature type="binding site" evidence="8">
    <location>
        <begin position="10"/>
        <end position="18"/>
    </location>
    <ligand>
        <name>ATP</name>
        <dbReference type="ChEBI" id="CHEBI:30616"/>
    </ligand>
</feature>
<evidence type="ECO:0000256" key="8">
    <source>
        <dbReference type="HAMAP-Rule" id="MF_00238"/>
    </source>
</evidence>
<comment type="catalytic activity">
    <reaction evidence="6 8">
        <text>dCMP + ATP = dCDP + ADP</text>
        <dbReference type="Rhea" id="RHEA:25094"/>
        <dbReference type="ChEBI" id="CHEBI:30616"/>
        <dbReference type="ChEBI" id="CHEBI:57566"/>
        <dbReference type="ChEBI" id="CHEBI:58593"/>
        <dbReference type="ChEBI" id="CHEBI:456216"/>
        <dbReference type="EC" id="2.7.4.25"/>
    </reaction>
</comment>
<keyword evidence="8" id="KW-0963">Cytoplasm</keyword>
<dbReference type="GO" id="GO:0036431">
    <property type="term" value="F:dCMP kinase activity"/>
    <property type="evidence" value="ECO:0007669"/>
    <property type="project" value="InterPro"/>
</dbReference>